<dbReference type="EMBL" id="JAULSN010000010">
    <property type="protein sequence ID" value="KAK3362187.1"/>
    <property type="molecule type" value="Genomic_DNA"/>
</dbReference>
<dbReference type="AlphaFoldDB" id="A0AAE0JVE3"/>
<evidence type="ECO:0000256" key="1">
    <source>
        <dbReference type="SAM" id="MobiDB-lite"/>
    </source>
</evidence>
<reference evidence="2" key="2">
    <citation type="submission" date="2023-06" db="EMBL/GenBank/DDBJ databases">
        <authorList>
            <consortium name="Lawrence Berkeley National Laboratory"/>
            <person name="Haridas S."/>
            <person name="Hensen N."/>
            <person name="Bonometti L."/>
            <person name="Westerberg I."/>
            <person name="Brannstrom I.O."/>
            <person name="Guillou S."/>
            <person name="Cros-Aarteil S."/>
            <person name="Calhoun S."/>
            <person name="Kuo A."/>
            <person name="Mondo S."/>
            <person name="Pangilinan J."/>
            <person name="Riley R."/>
            <person name="Labutti K."/>
            <person name="Andreopoulos B."/>
            <person name="Lipzen A."/>
            <person name="Chen C."/>
            <person name="Yanf M."/>
            <person name="Daum C."/>
            <person name="Ng V."/>
            <person name="Clum A."/>
            <person name="Steindorff A."/>
            <person name="Ohm R."/>
            <person name="Martin F."/>
            <person name="Silar P."/>
            <person name="Natvig D."/>
            <person name="Lalanne C."/>
            <person name="Gautier V."/>
            <person name="Ament-Velasquez S.L."/>
            <person name="Kruys A."/>
            <person name="Hutchinson M.I."/>
            <person name="Powell A.J."/>
            <person name="Barry K."/>
            <person name="Miller A.N."/>
            <person name="Grigoriev I.V."/>
            <person name="Debuchy R."/>
            <person name="Gladieux P."/>
            <person name="Thoren M.H."/>
            <person name="Johannesson H."/>
        </authorList>
    </citation>
    <scope>NUCLEOTIDE SEQUENCE</scope>
    <source>
        <strain evidence="2">CBS 958.72</strain>
    </source>
</reference>
<comment type="caution">
    <text evidence="2">The sequence shown here is derived from an EMBL/GenBank/DDBJ whole genome shotgun (WGS) entry which is preliminary data.</text>
</comment>
<reference evidence="2" key="1">
    <citation type="journal article" date="2023" name="Mol. Phylogenet. Evol.">
        <title>Genome-scale phylogeny and comparative genomics of the fungal order Sordariales.</title>
        <authorList>
            <person name="Hensen N."/>
            <person name="Bonometti L."/>
            <person name="Westerberg I."/>
            <person name="Brannstrom I.O."/>
            <person name="Guillou S."/>
            <person name="Cros-Aarteil S."/>
            <person name="Calhoun S."/>
            <person name="Haridas S."/>
            <person name="Kuo A."/>
            <person name="Mondo S."/>
            <person name="Pangilinan J."/>
            <person name="Riley R."/>
            <person name="LaButti K."/>
            <person name="Andreopoulos B."/>
            <person name="Lipzen A."/>
            <person name="Chen C."/>
            <person name="Yan M."/>
            <person name="Daum C."/>
            <person name="Ng V."/>
            <person name="Clum A."/>
            <person name="Steindorff A."/>
            <person name="Ohm R.A."/>
            <person name="Martin F."/>
            <person name="Silar P."/>
            <person name="Natvig D.O."/>
            <person name="Lalanne C."/>
            <person name="Gautier V."/>
            <person name="Ament-Velasquez S.L."/>
            <person name="Kruys A."/>
            <person name="Hutchinson M.I."/>
            <person name="Powell A.J."/>
            <person name="Barry K."/>
            <person name="Miller A.N."/>
            <person name="Grigoriev I.V."/>
            <person name="Debuchy R."/>
            <person name="Gladieux P."/>
            <person name="Hiltunen Thoren M."/>
            <person name="Johannesson H."/>
        </authorList>
    </citation>
    <scope>NUCLEOTIDE SEQUENCE</scope>
    <source>
        <strain evidence="2">CBS 958.72</strain>
    </source>
</reference>
<dbReference type="Proteomes" id="UP001287356">
    <property type="component" value="Unassembled WGS sequence"/>
</dbReference>
<feature type="region of interest" description="Disordered" evidence="1">
    <location>
        <begin position="284"/>
        <end position="313"/>
    </location>
</feature>
<evidence type="ECO:0000313" key="2">
    <source>
        <dbReference type="EMBL" id="KAK3362187.1"/>
    </source>
</evidence>
<keyword evidence="3" id="KW-1185">Reference proteome</keyword>
<organism evidence="2 3">
    <name type="scientific">Lasiosphaeria ovina</name>
    <dbReference type="NCBI Taxonomy" id="92902"/>
    <lineage>
        <taxon>Eukaryota</taxon>
        <taxon>Fungi</taxon>
        <taxon>Dikarya</taxon>
        <taxon>Ascomycota</taxon>
        <taxon>Pezizomycotina</taxon>
        <taxon>Sordariomycetes</taxon>
        <taxon>Sordariomycetidae</taxon>
        <taxon>Sordariales</taxon>
        <taxon>Lasiosphaeriaceae</taxon>
        <taxon>Lasiosphaeria</taxon>
    </lineage>
</organism>
<name>A0AAE0JVE3_9PEZI</name>
<protein>
    <submittedName>
        <fullName evidence="2">Uncharacterized protein</fullName>
    </submittedName>
</protein>
<evidence type="ECO:0000313" key="3">
    <source>
        <dbReference type="Proteomes" id="UP001287356"/>
    </source>
</evidence>
<sequence>MDATYAKLMAKFGYGRCLYRPPSTTEMRPGSVGYWDSNAKWQPIAQLDDSEDLKAKGFKPPQEELLANDSTLDEGWSPLYSSSVTESDITAEVMARLPEGAATGKAFYKYQGSENAGAVLITVKPISSRSFLHESPFSRWVYDNIDALMASPRGEDIKRHGLAIIRDTYSTKKCLLNVWESGSRAFSVGLTVDAHGVLNLGVGGGWSDAADAGGCREFSPKNPEDDEVVVCASGLIFKIRRLFGINMLSDPAPLRSANTEGSLVETRQIKSKEREDLVFELEREVFGNPPPTPVEEACASSDWEDDEDSIVAT</sequence>
<proteinExistence type="predicted"/>
<accession>A0AAE0JVE3</accession>
<feature type="compositionally biased region" description="Acidic residues" evidence="1">
    <location>
        <begin position="302"/>
        <end position="313"/>
    </location>
</feature>
<gene>
    <name evidence="2" type="ORF">B0T24DRAFT_641385</name>
</gene>